<sequence length="349" mass="38621">MDGVRCFMRLQIRRYTSALPLKPQTWSCRDGRRPPPGTGEGIDRLTEGTANEKTKGLTVSTPVSHGDSLPSPPLQPPQGLEALPLLASAAAPPGRQANGLIRRQGFCDRDLCSLNSLYIFSPDAVTLFRPSPCQTRTSPPPRHPKRPPVAYSGRRASLILRLNSPGQKGQTQPFVTSDWKEFAATTDIFTSSHSETPHSARTLKSQFGSEWRTERLALRVRSQREAEEFSFRKDGTWPAPLKRSEQGCRHQPTDADGRRDQIRRAPATLRSDPLPIRLIIRPPDQSGFGRCVPLFLRETRWRLMAMGGQRAGAKSNGHRCLFNGYGVALAPLKALVREAPLARAAHGES</sequence>
<feature type="compositionally biased region" description="Basic and acidic residues" evidence="1">
    <location>
        <begin position="242"/>
        <end position="261"/>
    </location>
</feature>
<feature type="compositionally biased region" description="Basic and acidic residues" evidence="1">
    <location>
        <begin position="41"/>
        <end position="55"/>
    </location>
</feature>
<reference evidence="2" key="1">
    <citation type="journal article" date="2023" name="Science">
        <title>Genome structures resolve the early diversification of teleost fishes.</title>
        <authorList>
            <person name="Parey E."/>
            <person name="Louis A."/>
            <person name="Montfort J."/>
            <person name="Bouchez O."/>
            <person name="Roques C."/>
            <person name="Iampietro C."/>
            <person name="Lluch J."/>
            <person name="Castinel A."/>
            <person name="Donnadieu C."/>
            <person name="Desvignes T."/>
            <person name="Floi Bucao C."/>
            <person name="Jouanno E."/>
            <person name="Wen M."/>
            <person name="Mejri S."/>
            <person name="Dirks R."/>
            <person name="Jansen H."/>
            <person name="Henkel C."/>
            <person name="Chen W.J."/>
            <person name="Zahm M."/>
            <person name="Cabau C."/>
            <person name="Klopp C."/>
            <person name="Thompson A.W."/>
            <person name="Robinson-Rechavi M."/>
            <person name="Braasch I."/>
            <person name="Lecointre G."/>
            <person name="Bobe J."/>
            <person name="Postlethwait J.H."/>
            <person name="Berthelot C."/>
            <person name="Roest Crollius H."/>
            <person name="Guiguen Y."/>
        </authorList>
    </citation>
    <scope>NUCLEOTIDE SEQUENCE</scope>
    <source>
        <strain evidence="2">WJC10195</strain>
    </source>
</reference>
<name>A0A9Q1FG17_SYNKA</name>
<evidence type="ECO:0000313" key="3">
    <source>
        <dbReference type="Proteomes" id="UP001152622"/>
    </source>
</evidence>
<evidence type="ECO:0000313" key="2">
    <source>
        <dbReference type="EMBL" id="KAJ8357410.1"/>
    </source>
</evidence>
<dbReference type="Proteomes" id="UP001152622">
    <property type="component" value="Chromosome 6"/>
</dbReference>
<feature type="region of interest" description="Disordered" evidence="1">
    <location>
        <begin position="26"/>
        <end position="79"/>
    </location>
</feature>
<dbReference type="AlphaFoldDB" id="A0A9Q1FG17"/>
<feature type="region of interest" description="Disordered" evidence="1">
    <location>
        <begin position="240"/>
        <end position="261"/>
    </location>
</feature>
<dbReference type="EMBL" id="JAINUF010000006">
    <property type="protein sequence ID" value="KAJ8357410.1"/>
    <property type="molecule type" value="Genomic_DNA"/>
</dbReference>
<feature type="region of interest" description="Disordered" evidence="1">
    <location>
        <begin position="131"/>
        <end position="150"/>
    </location>
</feature>
<proteinExistence type="predicted"/>
<gene>
    <name evidence="2" type="ORF">SKAU_G00202040</name>
</gene>
<organism evidence="2 3">
    <name type="scientific">Synaphobranchus kaupii</name>
    <name type="common">Kaup's arrowtooth eel</name>
    <dbReference type="NCBI Taxonomy" id="118154"/>
    <lineage>
        <taxon>Eukaryota</taxon>
        <taxon>Metazoa</taxon>
        <taxon>Chordata</taxon>
        <taxon>Craniata</taxon>
        <taxon>Vertebrata</taxon>
        <taxon>Euteleostomi</taxon>
        <taxon>Actinopterygii</taxon>
        <taxon>Neopterygii</taxon>
        <taxon>Teleostei</taxon>
        <taxon>Anguilliformes</taxon>
        <taxon>Synaphobranchidae</taxon>
        <taxon>Synaphobranchus</taxon>
    </lineage>
</organism>
<comment type="caution">
    <text evidence="2">The sequence shown here is derived from an EMBL/GenBank/DDBJ whole genome shotgun (WGS) entry which is preliminary data.</text>
</comment>
<accession>A0A9Q1FG17</accession>
<protein>
    <submittedName>
        <fullName evidence="2">Uncharacterized protein</fullName>
    </submittedName>
</protein>
<evidence type="ECO:0000256" key="1">
    <source>
        <dbReference type="SAM" id="MobiDB-lite"/>
    </source>
</evidence>
<keyword evidence="3" id="KW-1185">Reference proteome</keyword>